<evidence type="ECO:0000256" key="7">
    <source>
        <dbReference type="ARBA" id="ARBA00022840"/>
    </source>
</evidence>
<dbReference type="CDD" id="cd19500">
    <property type="entry name" value="RecA-like_Lon"/>
    <property type="match status" value="1"/>
</dbReference>
<dbReference type="InterPro" id="IPR008268">
    <property type="entry name" value="Peptidase_S16_AS"/>
</dbReference>
<evidence type="ECO:0000256" key="11">
    <source>
        <dbReference type="PROSITE-ProRule" id="PRU01122"/>
    </source>
</evidence>
<sequence>MKKSNFISLDSLSLQDFDENSELIPLMTPEDEEKIAKEELPETLPILSLRNTVLFPGVVIPITAGRDKSIKLINDANKGGKVIGVVSQIDEDVEDPKADDLHKIGTVARILKVLKMPDGNTTVIIQGKKRFEIDQVITEEPYIKATVKEVPQAKPAAKNKEFAAIIESIKELAVQIIKDSPNIPTEATFAIKNIESDSFLINFVSSNMNLDVDEKQALLEMNHLKDRALETLRYMNVEFQKLELKNDIQSKVQSDLNQQQREYFLNQQLKTIQEELGGGNAEEIEDMKKRAKSKKWDEKVGKHFDKELAKMQRMNPQVAEYSIQRNYLDLFLDLPWSKFSKDKFDLKRAEKILNRDHYGLDDVKQRIIEHLAVLKLRNDMKSPILCLYGPPGVGKTSLGRSIAEALGREYVRMSLGGLRDEAEIRGHRKTYIGAMPGRILQSLKKAGTSNPVFVLDEIDKLSNSHQGDPSSALLEVLDPEQNSEFHDNFLEMGYDLSKVMFIATTNSLNTIQPALRDRMEIINVTGYTIEEKVEIAKRHLLPKQLKEHGLEDKHIKIGKPQLEKIVEGYTRESGVRGLEKQIAKMVRYAAKNIAMEEAYNVKISNDDIVEILGGPKLERDKYENNNVAGVVTGLAWTRVGGDILFIESILSKGKGALNITGNLGKVMKESSTIAMEFIKAHAEELNINPEVFDKYNVHIHVPEGATPKDGPSAGVTMLTSLVSLFTQRKVKKSLAMTGEITLRGKVLPVGGIKEKILAAKRARIKEILLCEDNRRDIEEIKPEYLKGLTFHYVSDMLDVIKIAVTNQKVINAKKL</sequence>
<dbReference type="Pfam" id="PF22667">
    <property type="entry name" value="Lon_lid"/>
    <property type="match status" value="1"/>
</dbReference>
<evidence type="ECO:0000259" key="14">
    <source>
        <dbReference type="PROSITE" id="PS51787"/>
    </source>
</evidence>
<dbReference type="InterPro" id="IPR003593">
    <property type="entry name" value="AAA+_ATPase"/>
</dbReference>
<comment type="catalytic activity">
    <reaction evidence="9 10 11">
        <text>Hydrolysis of proteins in presence of ATP.</text>
        <dbReference type="EC" id="3.4.21.53"/>
    </reaction>
</comment>
<dbReference type="InterPro" id="IPR015947">
    <property type="entry name" value="PUA-like_sf"/>
</dbReference>
<name>A0ABR8LUU3_9FLAO</name>
<dbReference type="NCBIfam" id="TIGR00763">
    <property type="entry name" value="lon"/>
    <property type="match status" value="1"/>
</dbReference>
<comment type="subcellular location">
    <subcellularLocation>
        <location evidence="1 9 10">Cytoplasm</location>
    </subcellularLocation>
</comment>
<evidence type="ECO:0000256" key="9">
    <source>
        <dbReference type="HAMAP-Rule" id="MF_01973"/>
    </source>
</evidence>
<dbReference type="PRINTS" id="PR00830">
    <property type="entry name" value="ENDOLAPTASE"/>
</dbReference>
<evidence type="ECO:0000256" key="12">
    <source>
        <dbReference type="RuleBase" id="RU000591"/>
    </source>
</evidence>
<keyword evidence="7 9" id="KW-0067">ATP-binding</keyword>
<dbReference type="SUPFAM" id="SSF54211">
    <property type="entry name" value="Ribosomal protein S5 domain 2-like"/>
    <property type="match status" value="1"/>
</dbReference>
<dbReference type="Gene3D" id="1.20.5.5270">
    <property type="match status" value="1"/>
</dbReference>
<feature type="active site" evidence="9 11">
    <location>
        <position position="712"/>
    </location>
</feature>
<dbReference type="InterPro" id="IPR027543">
    <property type="entry name" value="Lon_bac"/>
</dbReference>
<accession>A0ABR8LUU3</accession>
<evidence type="ECO:0000256" key="4">
    <source>
        <dbReference type="ARBA" id="ARBA00022741"/>
    </source>
</evidence>
<gene>
    <name evidence="9 15" type="primary">lon</name>
    <name evidence="15" type="ORF">IEG06_10810</name>
</gene>
<dbReference type="SMART" id="SM00464">
    <property type="entry name" value="LON"/>
    <property type="match status" value="1"/>
</dbReference>
<evidence type="ECO:0000256" key="8">
    <source>
        <dbReference type="ARBA" id="ARBA00023016"/>
    </source>
</evidence>
<evidence type="ECO:0000256" key="1">
    <source>
        <dbReference type="ARBA" id="ARBA00004496"/>
    </source>
</evidence>
<evidence type="ECO:0000256" key="2">
    <source>
        <dbReference type="ARBA" id="ARBA00022490"/>
    </source>
</evidence>
<keyword evidence="2 9" id="KW-0963">Cytoplasm</keyword>
<dbReference type="InterPro" id="IPR054594">
    <property type="entry name" value="Lon_lid"/>
</dbReference>
<dbReference type="InterPro" id="IPR003959">
    <property type="entry name" value="ATPase_AAA_core"/>
</dbReference>
<proteinExistence type="evidence at transcript level"/>
<dbReference type="PROSITE" id="PS01046">
    <property type="entry name" value="LON_SER"/>
    <property type="match status" value="1"/>
</dbReference>
<dbReference type="InterPro" id="IPR003111">
    <property type="entry name" value="Lon_prtase_N"/>
</dbReference>
<keyword evidence="16" id="KW-1185">Reference proteome</keyword>
<dbReference type="GO" id="GO:0004252">
    <property type="term" value="F:serine-type endopeptidase activity"/>
    <property type="evidence" value="ECO:0007669"/>
    <property type="project" value="UniProtKB-EC"/>
</dbReference>
<dbReference type="Gene3D" id="3.30.230.10">
    <property type="match status" value="1"/>
</dbReference>
<dbReference type="EC" id="3.4.21.53" evidence="9 10"/>
<comment type="similarity">
    <text evidence="9 10 11 12">Belongs to the peptidase S16 family.</text>
</comment>
<dbReference type="Gene3D" id="3.40.50.300">
    <property type="entry name" value="P-loop containing nucleotide triphosphate hydrolases"/>
    <property type="match status" value="1"/>
</dbReference>
<dbReference type="InterPro" id="IPR027065">
    <property type="entry name" value="Lon_Prtase"/>
</dbReference>
<dbReference type="InterPro" id="IPR008269">
    <property type="entry name" value="Lon_proteolytic"/>
</dbReference>
<keyword evidence="5 9" id="KW-0378">Hydrolase</keyword>
<evidence type="ECO:0000256" key="10">
    <source>
        <dbReference type="PIRNR" id="PIRNR001174"/>
    </source>
</evidence>
<dbReference type="PIRSF" id="PIRSF001174">
    <property type="entry name" value="Lon_proteas"/>
    <property type="match status" value="1"/>
</dbReference>
<dbReference type="SMART" id="SM00382">
    <property type="entry name" value="AAA"/>
    <property type="match status" value="1"/>
</dbReference>
<dbReference type="RefSeq" id="WP_191101461.1">
    <property type="nucleotide sequence ID" value="NZ_JACXXH010000005.1"/>
</dbReference>
<evidence type="ECO:0000313" key="16">
    <source>
        <dbReference type="Proteomes" id="UP000627521"/>
    </source>
</evidence>
<dbReference type="InterPro" id="IPR027417">
    <property type="entry name" value="P-loop_NTPase"/>
</dbReference>
<keyword evidence="6 9" id="KW-0720">Serine protease</keyword>
<evidence type="ECO:0000256" key="5">
    <source>
        <dbReference type="ARBA" id="ARBA00022801"/>
    </source>
</evidence>
<dbReference type="Pfam" id="PF02190">
    <property type="entry name" value="LON_substr_bdg"/>
    <property type="match status" value="1"/>
</dbReference>
<evidence type="ECO:0000256" key="6">
    <source>
        <dbReference type="ARBA" id="ARBA00022825"/>
    </source>
</evidence>
<feature type="domain" description="Lon proteolytic" evidence="13">
    <location>
        <begin position="625"/>
        <end position="806"/>
    </location>
</feature>
<comment type="induction">
    <text evidence="9">By heat shock.</text>
</comment>
<dbReference type="Gene3D" id="2.30.130.40">
    <property type="entry name" value="LON domain-like"/>
    <property type="match status" value="1"/>
</dbReference>
<dbReference type="Gene3D" id="1.10.8.60">
    <property type="match status" value="1"/>
</dbReference>
<evidence type="ECO:0000313" key="15">
    <source>
        <dbReference type="EMBL" id="MBD3863942.1"/>
    </source>
</evidence>
<comment type="subunit">
    <text evidence="9 10">Homohexamer. Organized in a ring with a central cavity.</text>
</comment>
<dbReference type="InterPro" id="IPR020568">
    <property type="entry name" value="Ribosomal_Su5_D2-typ_SF"/>
</dbReference>
<dbReference type="InterPro" id="IPR046336">
    <property type="entry name" value="Lon_prtase_N_sf"/>
</dbReference>
<keyword evidence="4 9" id="KW-0547">Nucleotide-binding</keyword>
<evidence type="ECO:0000259" key="13">
    <source>
        <dbReference type="PROSITE" id="PS51786"/>
    </source>
</evidence>
<comment type="function">
    <text evidence="9">ATP-dependent serine protease that mediates the selective degradation of mutant and abnormal proteins as well as certain short-lived regulatory proteins. Required for cellular homeostasis and for survival from DNA damage and developmental changes induced by stress. Degrades polypeptides processively to yield small peptide fragments that are 5 to 10 amino acids long. Binds to DNA in a double-stranded, site-specific manner.</text>
</comment>
<dbReference type="InterPro" id="IPR004815">
    <property type="entry name" value="Lon_bac/euk-typ"/>
</dbReference>
<dbReference type="Pfam" id="PF00004">
    <property type="entry name" value="AAA"/>
    <property type="match status" value="1"/>
</dbReference>
<dbReference type="SUPFAM" id="SSF52540">
    <property type="entry name" value="P-loop containing nucleoside triphosphate hydrolases"/>
    <property type="match status" value="1"/>
</dbReference>
<dbReference type="EMBL" id="JACXXH010000005">
    <property type="protein sequence ID" value="MBD3863942.1"/>
    <property type="molecule type" value="Genomic_DNA"/>
</dbReference>
<keyword evidence="3 9" id="KW-0645">Protease</keyword>
<dbReference type="Proteomes" id="UP000627521">
    <property type="component" value="Unassembled WGS sequence"/>
</dbReference>
<protein>
    <recommendedName>
        <fullName evidence="9 10">Lon protease</fullName>
        <ecNumber evidence="9 10">3.4.21.53</ecNumber>
    </recommendedName>
    <alternativeName>
        <fullName evidence="9">ATP-dependent protease La</fullName>
    </alternativeName>
</protein>
<dbReference type="Gene3D" id="1.20.58.1480">
    <property type="match status" value="1"/>
</dbReference>
<keyword evidence="8 9" id="KW-0346">Stress response</keyword>
<dbReference type="PROSITE" id="PS51787">
    <property type="entry name" value="LON_N"/>
    <property type="match status" value="1"/>
</dbReference>
<organism evidence="15 16">
    <name type="scientific">Olleya marilimosa</name>
    <dbReference type="NCBI Taxonomy" id="272164"/>
    <lineage>
        <taxon>Bacteria</taxon>
        <taxon>Pseudomonadati</taxon>
        <taxon>Bacteroidota</taxon>
        <taxon>Flavobacteriia</taxon>
        <taxon>Flavobacteriales</taxon>
        <taxon>Flavobacteriaceae</taxon>
    </lineage>
</organism>
<dbReference type="HAMAP" id="MF_01973">
    <property type="entry name" value="lon_bact"/>
    <property type="match status" value="1"/>
</dbReference>
<dbReference type="InterPro" id="IPR014721">
    <property type="entry name" value="Ribsml_uS5_D2-typ_fold_subgr"/>
</dbReference>
<dbReference type="PROSITE" id="PS51786">
    <property type="entry name" value="LON_PROTEOLYTIC"/>
    <property type="match status" value="1"/>
</dbReference>
<comment type="caution">
    <text evidence="15">The sequence shown here is derived from an EMBL/GenBank/DDBJ whole genome shotgun (WGS) entry which is preliminary data.</text>
</comment>
<feature type="binding site" evidence="9">
    <location>
        <begin position="389"/>
        <end position="396"/>
    </location>
    <ligand>
        <name>ATP</name>
        <dbReference type="ChEBI" id="CHEBI:30616"/>
    </ligand>
</feature>
<dbReference type="SUPFAM" id="SSF88697">
    <property type="entry name" value="PUA domain-like"/>
    <property type="match status" value="1"/>
</dbReference>
<feature type="active site" evidence="9 11">
    <location>
        <position position="755"/>
    </location>
</feature>
<dbReference type="PANTHER" id="PTHR10046">
    <property type="entry name" value="ATP DEPENDENT LON PROTEASE FAMILY MEMBER"/>
    <property type="match status" value="1"/>
</dbReference>
<dbReference type="Pfam" id="PF05362">
    <property type="entry name" value="Lon_C"/>
    <property type="match status" value="1"/>
</dbReference>
<evidence type="ECO:0000256" key="3">
    <source>
        <dbReference type="ARBA" id="ARBA00022670"/>
    </source>
</evidence>
<feature type="domain" description="Lon N-terminal" evidence="14">
    <location>
        <begin position="44"/>
        <end position="239"/>
    </location>
</feature>
<reference evidence="15 16" key="1">
    <citation type="submission" date="2020-09" db="EMBL/GenBank/DDBJ databases">
        <title>Bacillus nautilus sp. nov., Chryseoglobus crepusculi sp. nov, and Psychrobacter noctis sp. nov., isolated from deep-sea sponges from the equatorial Atlantic.</title>
        <authorList>
            <person name="Stennett H.L."/>
            <person name="Williams S.E."/>
        </authorList>
    </citation>
    <scope>NUCLEOTIDE SEQUENCE [LARGE SCALE GENOMIC DNA]</scope>
    <source>
        <strain evidence="15 16">28M-24</strain>
    </source>
</reference>